<feature type="non-terminal residue" evidence="1">
    <location>
        <position position="1"/>
    </location>
</feature>
<accession>A0A392SXZ0</accession>
<sequence>DNHVGRFGLPVSLGVLDGCEVLLCVDRNEELLEFPVRELHSVIRDHGLWDPKSA</sequence>
<dbReference type="Proteomes" id="UP000265520">
    <property type="component" value="Unassembled WGS sequence"/>
</dbReference>
<evidence type="ECO:0000313" key="2">
    <source>
        <dbReference type="Proteomes" id="UP000265520"/>
    </source>
</evidence>
<comment type="caution">
    <text evidence="1">The sequence shown here is derived from an EMBL/GenBank/DDBJ whole genome shotgun (WGS) entry which is preliminary data.</text>
</comment>
<dbReference type="EMBL" id="LXQA010461645">
    <property type="protein sequence ID" value="MCI53332.1"/>
    <property type="molecule type" value="Genomic_DNA"/>
</dbReference>
<dbReference type="AlphaFoldDB" id="A0A392SXZ0"/>
<proteinExistence type="predicted"/>
<organism evidence="1 2">
    <name type="scientific">Trifolium medium</name>
    <dbReference type="NCBI Taxonomy" id="97028"/>
    <lineage>
        <taxon>Eukaryota</taxon>
        <taxon>Viridiplantae</taxon>
        <taxon>Streptophyta</taxon>
        <taxon>Embryophyta</taxon>
        <taxon>Tracheophyta</taxon>
        <taxon>Spermatophyta</taxon>
        <taxon>Magnoliopsida</taxon>
        <taxon>eudicotyledons</taxon>
        <taxon>Gunneridae</taxon>
        <taxon>Pentapetalae</taxon>
        <taxon>rosids</taxon>
        <taxon>fabids</taxon>
        <taxon>Fabales</taxon>
        <taxon>Fabaceae</taxon>
        <taxon>Papilionoideae</taxon>
        <taxon>50 kb inversion clade</taxon>
        <taxon>NPAAA clade</taxon>
        <taxon>Hologalegina</taxon>
        <taxon>IRL clade</taxon>
        <taxon>Trifolieae</taxon>
        <taxon>Trifolium</taxon>
    </lineage>
</organism>
<protein>
    <submittedName>
        <fullName evidence="1">Uncharacterized protein</fullName>
    </submittedName>
</protein>
<evidence type="ECO:0000313" key="1">
    <source>
        <dbReference type="EMBL" id="MCI53332.1"/>
    </source>
</evidence>
<name>A0A392SXZ0_9FABA</name>
<keyword evidence="2" id="KW-1185">Reference proteome</keyword>
<reference evidence="1 2" key="1">
    <citation type="journal article" date="2018" name="Front. Plant Sci.">
        <title>Red Clover (Trifolium pratense) and Zigzag Clover (T. medium) - A Picture of Genomic Similarities and Differences.</title>
        <authorList>
            <person name="Dluhosova J."/>
            <person name="Istvanek J."/>
            <person name="Nedelnik J."/>
            <person name="Repkova J."/>
        </authorList>
    </citation>
    <scope>NUCLEOTIDE SEQUENCE [LARGE SCALE GENOMIC DNA]</scope>
    <source>
        <strain evidence="2">cv. 10/8</strain>
        <tissue evidence="1">Leaf</tissue>
    </source>
</reference>